<dbReference type="InterPro" id="IPR023346">
    <property type="entry name" value="Lysozyme-like_dom_sf"/>
</dbReference>
<evidence type="ECO:0000256" key="4">
    <source>
        <dbReference type="ARBA" id="ARBA00022801"/>
    </source>
</evidence>
<gene>
    <name evidence="7" type="ORF">SAMN02745157_0713</name>
</gene>
<dbReference type="RefSeq" id="WP_073051391.1">
    <property type="nucleotide sequence ID" value="NZ_FQUP01000001.1"/>
</dbReference>
<dbReference type="GO" id="GO:0016998">
    <property type="term" value="P:cell wall macromolecule catabolic process"/>
    <property type="evidence" value="ECO:0007669"/>
    <property type="project" value="InterPro"/>
</dbReference>
<dbReference type="PANTHER" id="PTHR38107:SF3">
    <property type="entry name" value="LYSOZYME RRRD-RELATED"/>
    <property type="match status" value="1"/>
</dbReference>
<reference evidence="7 8" key="1">
    <citation type="submission" date="2016-11" db="EMBL/GenBank/DDBJ databases">
        <authorList>
            <person name="Jaros S."/>
            <person name="Januszkiewicz K."/>
            <person name="Wedrychowicz H."/>
        </authorList>
    </citation>
    <scope>NUCLEOTIDE SEQUENCE [LARGE SCALE GENOMIC DNA]</scope>
    <source>
        <strain evidence="7 8">DSM 19436</strain>
    </source>
</reference>
<evidence type="ECO:0000313" key="8">
    <source>
        <dbReference type="Proteomes" id="UP000184485"/>
    </source>
</evidence>
<dbReference type="GO" id="GO:0031640">
    <property type="term" value="P:killing of cells of another organism"/>
    <property type="evidence" value="ECO:0007669"/>
    <property type="project" value="UniProtKB-KW"/>
</dbReference>
<keyword evidence="8" id="KW-1185">Reference proteome</keyword>
<dbReference type="InterPro" id="IPR002196">
    <property type="entry name" value="Glyco_hydro_24"/>
</dbReference>
<dbReference type="SUPFAM" id="SSF53955">
    <property type="entry name" value="Lysozyme-like"/>
    <property type="match status" value="1"/>
</dbReference>
<evidence type="ECO:0000256" key="3">
    <source>
        <dbReference type="ARBA" id="ARBA00022638"/>
    </source>
</evidence>
<dbReference type="PANTHER" id="PTHR38107">
    <property type="match status" value="1"/>
</dbReference>
<evidence type="ECO:0000256" key="2">
    <source>
        <dbReference type="ARBA" id="ARBA00022529"/>
    </source>
</evidence>
<comment type="catalytic activity">
    <reaction evidence="1 6">
        <text>Hydrolysis of (1-&gt;4)-beta-linkages between N-acetylmuramic acid and N-acetyl-D-glucosamine residues in a peptidoglycan and between N-acetyl-D-glucosamine residues in chitodextrins.</text>
        <dbReference type="EC" id="3.2.1.17"/>
    </reaction>
</comment>
<dbReference type="InterPro" id="IPR023347">
    <property type="entry name" value="Lysozyme_dom_sf"/>
</dbReference>
<dbReference type="Gene3D" id="1.10.530.40">
    <property type="match status" value="1"/>
</dbReference>
<evidence type="ECO:0000313" key="7">
    <source>
        <dbReference type="EMBL" id="SHE68729.1"/>
    </source>
</evidence>
<comment type="similarity">
    <text evidence="6">Belongs to the glycosyl hydrolase 24 family.</text>
</comment>
<dbReference type="GO" id="GO:0003796">
    <property type="term" value="F:lysozyme activity"/>
    <property type="evidence" value="ECO:0007669"/>
    <property type="project" value="UniProtKB-EC"/>
</dbReference>
<dbReference type="STRING" id="1122133.SAMN02745157_0713"/>
<protein>
    <recommendedName>
        <fullName evidence="6">Lysozyme</fullName>
        <ecNumber evidence="6">3.2.1.17</ecNumber>
    </recommendedName>
</protein>
<name>A0A1M4VIF6_9HYPH</name>
<sequence length="175" mass="18546">MPVNKIQSSRRARTAIAGAGAAGAVALASVVLIQPWEGRSLIAYRDIVGVLTICDGDTANVRPGMKVTAAECDQRLAVRVRRDYFEPLKGCIFGFEKRPISWQASMISLAYNVGTGAACNSKAARLARLGKLRESCEAATAFNKAGGKTVSGLVKRREMGDATRIGEAELCVSGL</sequence>
<dbReference type="AlphaFoldDB" id="A0A1M4VIF6"/>
<keyword evidence="2 6" id="KW-0929">Antimicrobial</keyword>
<dbReference type="Pfam" id="PF00959">
    <property type="entry name" value="Phage_lysozyme"/>
    <property type="match status" value="1"/>
</dbReference>
<dbReference type="GO" id="GO:0042742">
    <property type="term" value="P:defense response to bacterium"/>
    <property type="evidence" value="ECO:0007669"/>
    <property type="project" value="UniProtKB-KW"/>
</dbReference>
<dbReference type="InterPro" id="IPR034690">
    <property type="entry name" value="Endolysin_T4_type"/>
</dbReference>
<keyword evidence="5 6" id="KW-0326">Glycosidase</keyword>
<organism evidence="7 8">
    <name type="scientific">Kaistia soli DSM 19436</name>
    <dbReference type="NCBI Taxonomy" id="1122133"/>
    <lineage>
        <taxon>Bacteria</taxon>
        <taxon>Pseudomonadati</taxon>
        <taxon>Pseudomonadota</taxon>
        <taxon>Alphaproteobacteria</taxon>
        <taxon>Hyphomicrobiales</taxon>
        <taxon>Kaistiaceae</taxon>
        <taxon>Kaistia</taxon>
    </lineage>
</organism>
<dbReference type="EC" id="3.2.1.17" evidence="6"/>
<dbReference type="OrthoDB" id="5327667at2"/>
<dbReference type="GO" id="GO:0009253">
    <property type="term" value="P:peptidoglycan catabolic process"/>
    <property type="evidence" value="ECO:0007669"/>
    <property type="project" value="InterPro"/>
</dbReference>
<evidence type="ECO:0000256" key="5">
    <source>
        <dbReference type="ARBA" id="ARBA00023295"/>
    </source>
</evidence>
<accession>A0A1M4VIF6</accession>
<dbReference type="HAMAP" id="MF_04110">
    <property type="entry name" value="ENDOLYSIN_T4"/>
    <property type="match status" value="1"/>
</dbReference>
<evidence type="ECO:0000256" key="6">
    <source>
        <dbReference type="RuleBase" id="RU003788"/>
    </source>
</evidence>
<dbReference type="EMBL" id="FQUP01000001">
    <property type="protein sequence ID" value="SHE68729.1"/>
    <property type="molecule type" value="Genomic_DNA"/>
</dbReference>
<evidence type="ECO:0000256" key="1">
    <source>
        <dbReference type="ARBA" id="ARBA00000632"/>
    </source>
</evidence>
<dbReference type="InterPro" id="IPR051018">
    <property type="entry name" value="Bacteriophage_GH24"/>
</dbReference>
<keyword evidence="4 6" id="KW-0378">Hydrolase</keyword>
<dbReference type="Proteomes" id="UP000184485">
    <property type="component" value="Unassembled WGS sequence"/>
</dbReference>
<keyword evidence="3 6" id="KW-0081">Bacteriolytic enzyme</keyword>
<dbReference type="CDD" id="cd16900">
    <property type="entry name" value="endolysin_R21-like"/>
    <property type="match status" value="1"/>
</dbReference>
<proteinExistence type="inferred from homology"/>